<accession>A0A653KDC0</accession>
<dbReference type="Proteomes" id="UP000430404">
    <property type="component" value="Unassembled WGS sequence"/>
</dbReference>
<evidence type="ECO:0000313" key="7">
    <source>
        <dbReference type="Proteomes" id="UP000430404"/>
    </source>
</evidence>
<dbReference type="EMBL" id="CABWKZ010000045">
    <property type="protein sequence ID" value="VXA58075.1"/>
    <property type="molecule type" value="Genomic_DNA"/>
</dbReference>
<dbReference type="InterPro" id="IPR000534">
    <property type="entry name" value="Semialdehyde_DH_NAD-bd"/>
</dbReference>
<gene>
    <name evidence="4" type="ORF">ACI8B_50560</name>
    <name evidence="3" type="ORF">CW311_14035</name>
    <name evidence="2" type="ORF">F993_00931</name>
</gene>
<dbReference type="InterPro" id="IPR036291">
    <property type="entry name" value="NAD(P)-bd_dom_sf"/>
</dbReference>
<evidence type="ECO:0000259" key="1">
    <source>
        <dbReference type="Pfam" id="PF01118"/>
    </source>
</evidence>
<accession>A0A2N0WCQ9</accession>
<dbReference type="Proteomes" id="UP000233553">
    <property type="component" value="Unassembled WGS sequence"/>
</dbReference>
<evidence type="ECO:0000313" key="6">
    <source>
        <dbReference type="Proteomes" id="UP000233553"/>
    </source>
</evidence>
<reference evidence="3 6" key="2">
    <citation type="submission" date="2017-12" db="EMBL/GenBank/DDBJ databases">
        <title>Draft Genome sequences of multiple microbial strains isolated from spacecraft associated surfaces.</title>
        <authorList>
            <person name="Seuylemezian A."/>
            <person name="Vaishampayan P."/>
            <person name="Venkateswaran K."/>
        </authorList>
    </citation>
    <scope>NUCLEOTIDE SEQUENCE [LARGE SCALE GENOMIC DNA]</scope>
    <source>
        <strain evidence="3 6">2P01AA</strain>
    </source>
</reference>
<evidence type="ECO:0000313" key="2">
    <source>
        <dbReference type="EMBL" id="ENU24685.1"/>
    </source>
</evidence>
<dbReference type="Pfam" id="PF01118">
    <property type="entry name" value="Semialdhyde_dh"/>
    <property type="match status" value="1"/>
</dbReference>
<evidence type="ECO:0000313" key="4">
    <source>
        <dbReference type="EMBL" id="VXA58075.1"/>
    </source>
</evidence>
<evidence type="ECO:0000313" key="3">
    <source>
        <dbReference type="EMBL" id="PKF32344.1"/>
    </source>
</evidence>
<sequence>MKIGEKKAIIIGATGLVGQALVDELQHSGDFSEITVVVRKSSDTLKAYSKVTQLVLEDFLLLNDEDVNSYTHAFSCLGSTIKQAGSKEAFYAIDYEINAHFADLVQDKNIHLLVVSALGANANSPVFYNKVKGELENYLKSLSIYKLSIFQPSLLIGKRSEVRLLEDLAQTAFKLVEKAWTRPFKLKPVTAEQLAHTMWVAAQTQTAAFKLYDNLSIQQSK</sequence>
<protein>
    <submittedName>
        <fullName evidence="3">Nucleoside-diphosphate sugar epimerase</fullName>
    </submittedName>
</protein>
<dbReference type="PANTHER" id="PTHR14097:SF7">
    <property type="entry name" value="OXIDOREDUCTASE HTATIP2"/>
    <property type="match status" value="1"/>
</dbReference>
<dbReference type="EMBL" id="APOI01000008">
    <property type="protein sequence ID" value="ENU24685.1"/>
    <property type="molecule type" value="Genomic_DNA"/>
</dbReference>
<dbReference type="EMBL" id="PISJ01000017">
    <property type="protein sequence ID" value="PKF32344.1"/>
    <property type="molecule type" value="Genomic_DNA"/>
</dbReference>
<proteinExistence type="predicted"/>
<organism evidence="3 6">
    <name type="scientific">Acinetobacter proteolyticus</name>
    <dbReference type="NCBI Taxonomy" id="1776741"/>
    <lineage>
        <taxon>Bacteria</taxon>
        <taxon>Pseudomonadati</taxon>
        <taxon>Pseudomonadota</taxon>
        <taxon>Gammaproteobacteria</taxon>
        <taxon>Moraxellales</taxon>
        <taxon>Moraxellaceae</taxon>
        <taxon>Acinetobacter</taxon>
    </lineage>
</organism>
<name>A0A2N0WCQ9_9GAMM</name>
<feature type="domain" description="Semialdehyde dehydrogenase NAD-binding" evidence="1">
    <location>
        <begin position="8"/>
        <end position="84"/>
    </location>
</feature>
<dbReference type="Proteomes" id="UP000013034">
    <property type="component" value="Unassembled WGS sequence"/>
</dbReference>
<evidence type="ECO:0000313" key="5">
    <source>
        <dbReference type="Proteomes" id="UP000013034"/>
    </source>
</evidence>
<dbReference type="PANTHER" id="PTHR14097">
    <property type="entry name" value="OXIDOREDUCTASE HTATIP2"/>
    <property type="match status" value="1"/>
</dbReference>
<reference evidence="2 5" key="1">
    <citation type="submission" date="2013-02" db="EMBL/GenBank/DDBJ databases">
        <title>The Genome Sequence of Acinetobacter sp. NIPH 809.</title>
        <authorList>
            <consortium name="The Broad Institute Genome Sequencing Platform"/>
            <consortium name="The Broad Institute Genome Sequencing Center for Infectious Disease"/>
            <person name="Cerqueira G."/>
            <person name="Feldgarden M."/>
            <person name="Courvalin P."/>
            <person name="Perichon B."/>
            <person name="Grillot-Courvalin C."/>
            <person name="Clermont D."/>
            <person name="Rocha E."/>
            <person name="Yoon E.-J."/>
            <person name="Nemec A."/>
            <person name="Walker B."/>
            <person name="Young S.K."/>
            <person name="Zeng Q."/>
            <person name="Gargeya S."/>
            <person name="Fitzgerald M."/>
            <person name="Haas B."/>
            <person name="Abouelleil A."/>
            <person name="Alvarado L."/>
            <person name="Arachchi H.M."/>
            <person name="Berlin A.M."/>
            <person name="Chapman S.B."/>
            <person name="Dewar J."/>
            <person name="Goldberg J."/>
            <person name="Griggs A."/>
            <person name="Gujja S."/>
            <person name="Hansen M."/>
            <person name="Howarth C."/>
            <person name="Imamovic A."/>
            <person name="Larimer J."/>
            <person name="McCowan C."/>
            <person name="Murphy C."/>
            <person name="Neiman D."/>
            <person name="Pearson M."/>
            <person name="Priest M."/>
            <person name="Roberts A."/>
            <person name="Saif S."/>
            <person name="Shea T."/>
            <person name="Sisk P."/>
            <person name="Sykes S."/>
            <person name="Wortman J."/>
            <person name="Nusbaum C."/>
            <person name="Birren B."/>
        </authorList>
    </citation>
    <scope>NUCLEOTIDE SEQUENCE [LARGE SCALE GENOMIC DNA]</scope>
    <source>
        <strain evidence="2 5">NIPH 809</strain>
    </source>
</reference>
<dbReference type="RefSeq" id="WP_004652999.1">
    <property type="nucleotide sequence ID" value="NZ_KB849179.1"/>
</dbReference>
<dbReference type="Gene3D" id="3.40.50.720">
    <property type="entry name" value="NAD(P)-binding Rossmann-like Domain"/>
    <property type="match status" value="1"/>
</dbReference>
<dbReference type="AlphaFoldDB" id="A0A2N0WCQ9"/>
<dbReference type="SUPFAM" id="SSF51735">
    <property type="entry name" value="NAD(P)-binding Rossmann-fold domains"/>
    <property type="match status" value="1"/>
</dbReference>
<reference evidence="4 7" key="3">
    <citation type="submission" date="2019-10" db="EMBL/GenBank/DDBJ databases">
        <authorList>
            <person name="Karimi E."/>
        </authorList>
    </citation>
    <scope>NUCLEOTIDE SEQUENCE [LARGE SCALE GENOMIC DNA]</scope>
    <source>
        <strain evidence="4">Acinetobacter sp. 8BE</strain>
    </source>
</reference>
<keyword evidence="5" id="KW-1185">Reference proteome</keyword>